<evidence type="ECO:0000256" key="1">
    <source>
        <dbReference type="SAM" id="Phobius"/>
    </source>
</evidence>
<dbReference type="EMBL" id="CAAE01006385">
    <property type="protein sequence ID" value="CAF89123.1"/>
    <property type="molecule type" value="Genomic_DNA"/>
</dbReference>
<dbReference type="KEGG" id="tng:GSTEN00002891G001"/>
<proteinExistence type="predicted"/>
<dbReference type="Pfam" id="PF00209">
    <property type="entry name" value="SNF"/>
    <property type="match status" value="1"/>
</dbReference>
<reference evidence="2" key="1">
    <citation type="journal article" date="2004" name="Nature">
        <title>Genome duplication in the teleost fish Tetraodon nigroviridis reveals the early vertebrate proto-karyotype.</title>
        <authorList>
            <person name="Jaillon O."/>
            <person name="Aury J.-M."/>
            <person name="Brunet F."/>
            <person name="Petit J.-L."/>
            <person name="Stange-Thomann N."/>
            <person name="Mauceli E."/>
            <person name="Bouneau L."/>
            <person name="Fischer C."/>
            <person name="Ozouf-Costaz C."/>
            <person name="Bernot A."/>
            <person name="Nicaud S."/>
            <person name="Jaffe D."/>
            <person name="Fisher S."/>
            <person name="Lutfalla G."/>
            <person name="Dossat C."/>
            <person name="Segurens B."/>
            <person name="Dasilva C."/>
            <person name="Salanoubat M."/>
            <person name="Levy M."/>
            <person name="Boudet N."/>
            <person name="Castellano S."/>
            <person name="Anthouard V."/>
            <person name="Jubin C."/>
            <person name="Castelli V."/>
            <person name="Katinka M."/>
            <person name="Vacherie B."/>
            <person name="Biemont C."/>
            <person name="Skalli Z."/>
            <person name="Cattolico L."/>
            <person name="Poulain J."/>
            <person name="De Berardinis V."/>
            <person name="Cruaud C."/>
            <person name="Duprat S."/>
            <person name="Brottier P."/>
            <person name="Coutanceau J.-P."/>
            <person name="Gouzy J."/>
            <person name="Parra G."/>
            <person name="Lardier G."/>
            <person name="Chapple C."/>
            <person name="McKernan K.J."/>
            <person name="McEwan P."/>
            <person name="Bosak S."/>
            <person name="Kellis M."/>
            <person name="Volff J.-N."/>
            <person name="Guigo R."/>
            <person name="Zody M.C."/>
            <person name="Mesirov J."/>
            <person name="Lindblad-Toh K."/>
            <person name="Birren B."/>
            <person name="Nusbaum C."/>
            <person name="Kahn D."/>
            <person name="Robinson-Rechavi M."/>
            <person name="Laudet V."/>
            <person name="Schachter V."/>
            <person name="Quetier F."/>
            <person name="Saurin W."/>
            <person name="Scarpelli C."/>
            <person name="Wincker P."/>
            <person name="Lander E.S."/>
            <person name="Weissenbach J."/>
            <person name="Roest Crollius H."/>
        </authorList>
    </citation>
    <scope>NUCLEOTIDE SEQUENCE [LARGE SCALE GENOMIC DNA]</scope>
</reference>
<organism evidence="2">
    <name type="scientific">Tetraodon nigroviridis</name>
    <name type="common">Spotted green pufferfish</name>
    <name type="synonym">Chelonodon nigroviridis</name>
    <dbReference type="NCBI Taxonomy" id="99883"/>
    <lineage>
        <taxon>Eukaryota</taxon>
        <taxon>Metazoa</taxon>
        <taxon>Chordata</taxon>
        <taxon>Craniata</taxon>
        <taxon>Vertebrata</taxon>
        <taxon>Euteleostomi</taxon>
        <taxon>Actinopterygii</taxon>
        <taxon>Neopterygii</taxon>
        <taxon>Teleostei</taxon>
        <taxon>Neoteleostei</taxon>
        <taxon>Acanthomorphata</taxon>
        <taxon>Eupercaria</taxon>
        <taxon>Tetraodontiformes</taxon>
        <taxon>Tetradontoidea</taxon>
        <taxon>Tetraodontidae</taxon>
        <taxon>Tetraodon</taxon>
    </lineage>
</organism>
<reference evidence="2" key="2">
    <citation type="submission" date="2004-02" db="EMBL/GenBank/DDBJ databases">
        <authorList>
            <consortium name="Genoscope"/>
            <consortium name="Whitehead Institute Centre for Genome Research"/>
        </authorList>
    </citation>
    <scope>NUCLEOTIDE SEQUENCE</scope>
</reference>
<sequence>VGLICSFLNYQPLKSRGGYVYPDWSHHLGLAMALSSMVVIPTYAAVKLCFTKGTLRQVRGNLCCVTNHPGTTGNYHIKVKQYSV</sequence>
<dbReference type="InterPro" id="IPR000175">
    <property type="entry name" value="Na/ntran_symport"/>
</dbReference>
<dbReference type="PROSITE" id="PS50267">
    <property type="entry name" value="NA_NEUROTRAN_SYMP_3"/>
    <property type="match status" value="1"/>
</dbReference>
<protein>
    <submittedName>
        <fullName evidence="2">(spotted green pufferfish) hypothetical protein</fullName>
    </submittedName>
</protein>
<feature type="non-terminal residue" evidence="2">
    <location>
        <position position="1"/>
    </location>
</feature>
<feature type="transmembrane region" description="Helical" evidence="1">
    <location>
        <begin position="28"/>
        <end position="50"/>
    </location>
</feature>
<keyword evidence="1" id="KW-0472">Membrane</keyword>
<keyword evidence="1" id="KW-1133">Transmembrane helix</keyword>
<dbReference type="OrthoDB" id="6581954at2759"/>
<accession>Q4TDA9</accession>
<dbReference type="GO" id="GO:0016020">
    <property type="term" value="C:membrane"/>
    <property type="evidence" value="ECO:0007669"/>
    <property type="project" value="InterPro"/>
</dbReference>
<gene>
    <name evidence="2" type="ORF">GSTENG00002891001</name>
</gene>
<keyword evidence="1" id="KW-0812">Transmembrane</keyword>
<comment type="caution">
    <text evidence="2">The sequence shown here is derived from an EMBL/GenBank/DDBJ whole genome shotgun (WGS) entry which is preliminary data.</text>
</comment>
<dbReference type="AlphaFoldDB" id="Q4TDA9"/>
<name>Q4TDA9_TETNG</name>
<evidence type="ECO:0000313" key="2">
    <source>
        <dbReference type="EMBL" id="CAF89123.1"/>
    </source>
</evidence>